<reference evidence="1" key="1">
    <citation type="submission" date="2024-05" db="EMBL/GenBank/DDBJ databases">
        <authorList>
            <person name="Lee J.-e."/>
            <person name="Kim S."/>
            <person name="Choi S.C."/>
        </authorList>
    </citation>
    <scope>NUCLEOTIDE SEQUENCE</scope>
</reference>
<protein>
    <submittedName>
        <fullName evidence="1">Ribosomal protein L23</fullName>
    </submittedName>
</protein>
<organism evidence="1">
    <name type="scientific">Carex laticeps</name>
    <dbReference type="NCBI Taxonomy" id="418169"/>
    <lineage>
        <taxon>Eukaryota</taxon>
        <taxon>Viridiplantae</taxon>
        <taxon>Streptophyta</taxon>
        <taxon>Embryophyta</taxon>
        <taxon>Tracheophyta</taxon>
        <taxon>Spermatophyta</taxon>
        <taxon>Magnoliopsida</taxon>
        <taxon>Liliopsida</taxon>
        <taxon>Poales</taxon>
        <taxon>Cyperaceae</taxon>
        <taxon>Cyperoideae</taxon>
        <taxon>Cariceae</taxon>
        <taxon>Carex</taxon>
        <taxon>Carex incertae sedis</taxon>
    </lineage>
</organism>
<dbReference type="EMBL" id="PP790562">
    <property type="protein sequence ID" value="XAT84075.1"/>
    <property type="molecule type" value="Genomic_DNA"/>
</dbReference>
<dbReference type="GO" id="GO:0005840">
    <property type="term" value="C:ribosome"/>
    <property type="evidence" value="ECO:0007669"/>
    <property type="project" value="UniProtKB-KW"/>
</dbReference>
<keyword evidence="1" id="KW-0689">Ribosomal protein</keyword>
<name>A0AAU7AM01_9POAL</name>
<keyword evidence="1" id="KW-0687">Ribonucleoprotein</keyword>
<dbReference type="AlphaFoldDB" id="A0AAU7AM01"/>
<dbReference type="EMBL" id="PP790562">
    <property type="protein sequence ID" value="XAT84078.1"/>
    <property type="molecule type" value="Genomic_DNA"/>
</dbReference>
<geneLocation type="chloroplast" evidence="1"/>
<keyword evidence="1" id="KW-0150">Chloroplast</keyword>
<evidence type="ECO:0000313" key="1">
    <source>
        <dbReference type="EMBL" id="XAT84078.1"/>
    </source>
</evidence>
<sequence>MTNSYTRKNLKTLYTSNVESGSTKTEIKDWVELFLLR</sequence>
<accession>A0AAU7AM01</accession>
<keyword evidence="1" id="KW-0934">Plastid</keyword>
<gene>
    <name evidence="1" type="primary">rpl23</name>
</gene>
<proteinExistence type="predicted"/>